<keyword evidence="8" id="KW-1185">Reference proteome</keyword>
<evidence type="ECO:0000313" key="8">
    <source>
        <dbReference type="Proteomes" id="UP000507470"/>
    </source>
</evidence>
<dbReference type="EMBL" id="CACVKT020005968">
    <property type="protein sequence ID" value="CAC5398731.1"/>
    <property type="molecule type" value="Genomic_DNA"/>
</dbReference>
<dbReference type="InterPro" id="IPR051963">
    <property type="entry name" value="Adhesion_GPCR_A"/>
</dbReference>
<evidence type="ECO:0000313" key="7">
    <source>
        <dbReference type="EMBL" id="CAC5398731.1"/>
    </source>
</evidence>
<evidence type="ECO:0000259" key="6">
    <source>
        <dbReference type="SMART" id="SM00082"/>
    </source>
</evidence>
<dbReference type="GO" id="GO:0005886">
    <property type="term" value="C:plasma membrane"/>
    <property type="evidence" value="ECO:0007669"/>
    <property type="project" value="TreeGrafter"/>
</dbReference>
<dbReference type="AlphaFoldDB" id="A0A6J8CSG8"/>
<proteinExistence type="inferred from homology"/>
<keyword evidence="2" id="KW-0433">Leucine-rich repeat</keyword>
<dbReference type="SUPFAM" id="SSF52058">
    <property type="entry name" value="L domain-like"/>
    <property type="match status" value="1"/>
</dbReference>
<organism evidence="7 8">
    <name type="scientific">Mytilus coruscus</name>
    <name type="common">Sea mussel</name>
    <dbReference type="NCBI Taxonomy" id="42192"/>
    <lineage>
        <taxon>Eukaryota</taxon>
        <taxon>Metazoa</taxon>
        <taxon>Spiralia</taxon>
        <taxon>Lophotrochozoa</taxon>
        <taxon>Mollusca</taxon>
        <taxon>Bivalvia</taxon>
        <taxon>Autobranchia</taxon>
        <taxon>Pteriomorphia</taxon>
        <taxon>Mytilida</taxon>
        <taxon>Mytiloidea</taxon>
        <taxon>Mytilidae</taxon>
        <taxon>Mytilinae</taxon>
        <taxon>Mytilus</taxon>
    </lineage>
</organism>
<feature type="chain" id="PRO_5026921061" description="LRRCT domain-containing protein" evidence="5">
    <location>
        <begin position="26"/>
        <end position="313"/>
    </location>
</feature>
<dbReference type="Proteomes" id="UP000507470">
    <property type="component" value="Unassembled WGS sequence"/>
</dbReference>
<comment type="similarity">
    <text evidence="1">Belongs to the G-protein coupled receptor 2 family. Adhesion G-protein coupled receptor (ADGR) subfamily.</text>
</comment>
<feature type="signal peptide" evidence="5">
    <location>
        <begin position="1"/>
        <end position="25"/>
    </location>
</feature>
<protein>
    <recommendedName>
        <fullName evidence="6">LRRCT domain-containing protein</fullName>
    </recommendedName>
</protein>
<dbReference type="OrthoDB" id="6080245at2759"/>
<evidence type="ECO:0000256" key="2">
    <source>
        <dbReference type="ARBA" id="ARBA00022614"/>
    </source>
</evidence>
<sequence length="313" mass="35409">MDSYLTFLYSCCLLGLALNIPIVTTENYDLVDKQNQMDNLTAMNIIVSDVMIQFDIRENWSSLCNISQTGLTDFNIVCFIKDIADKLKILNFSGNGIYDSLHILQGWQLRFPMMEYLDFSDNSVKSLPLIRDYRRTMKGIKSLGIIDVKRNKINSLTKGMIDSFSTHKFVKVDISENPFLCDCDIIEVMEYLSSKTMPKAYDYLGSLECANPSNVRGRQLLSLSLTDLNCTRNNETGINVSILETTSFNDCNTEILNSYITTEEVVIAAKFLKNNKASGSDCITNEMLQISCNMNIDVYENLVKKADISDTDC</sequence>
<evidence type="ECO:0000256" key="3">
    <source>
        <dbReference type="ARBA" id="ARBA00022729"/>
    </source>
</evidence>
<gene>
    <name evidence="7" type="ORF">MCOR_33073</name>
</gene>
<keyword evidence="3 5" id="KW-0732">Signal</keyword>
<evidence type="ECO:0000256" key="5">
    <source>
        <dbReference type="SAM" id="SignalP"/>
    </source>
</evidence>
<dbReference type="InterPro" id="IPR000483">
    <property type="entry name" value="Cys-rich_flank_reg_C"/>
</dbReference>
<dbReference type="PANTHER" id="PTHR45930:SF4">
    <property type="entry name" value="ADHESION G PROTEIN-COUPLED RECEPTOR A3"/>
    <property type="match status" value="1"/>
</dbReference>
<reference evidence="7 8" key="1">
    <citation type="submission" date="2020-06" db="EMBL/GenBank/DDBJ databases">
        <authorList>
            <person name="Li R."/>
            <person name="Bekaert M."/>
        </authorList>
    </citation>
    <scope>NUCLEOTIDE SEQUENCE [LARGE SCALE GENOMIC DNA]</scope>
    <source>
        <strain evidence="8">wild</strain>
    </source>
</reference>
<dbReference type="InterPro" id="IPR032675">
    <property type="entry name" value="LRR_dom_sf"/>
</dbReference>
<dbReference type="PANTHER" id="PTHR45930">
    <property type="entry name" value="G-PROTEIN COUPLED RECEPTOR 124-LIKE PROTEIN"/>
    <property type="match status" value="1"/>
</dbReference>
<feature type="domain" description="LRRCT" evidence="6">
    <location>
        <begin position="177"/>
        <end position="231"/>
    </location>
</feature>
<dbReference type="SMART" id="SM00082">
    <property type="entry name" value="LRRCT"/>
    <property type="match status" value="1"/>
</dbReference>
<dbReference type="Gene3D" id="3.80.10.10">
    <property type="entry name" value="Ribonuclease Inhibitor"/>
    <property type="match status" value="1"/>
</dbReference>
<evidence type="ECO:0000256" key="1">
    <source>
        <dbReference type="ARBA" id="ARBA00007343"/>
    </source>
</evidence>
<name>A0A6J8CSG8_MYTCO</name>
<keyword evidence="4" id="KW-0675">Receptor</keyword>
<dbReference type="GO" id="GO:0007166">
    <property type="term" value="P:cell surface receptor signaling pathway"/>
    <property type="evidence" value="ECO:0007669"/>
    <property type="project" value="TreeGrafter"/>
</dbReference>
<accession>A0A6J8CSG8</accession>
<evidence type="ECO:0000256" key="4">
    <source>
        <dbReference type="ARBA" id="ARBA00023170"/>
    </source>
</evidence>